<evidence type="ECO:0000313" key="4">
    <source>
        <dbReference type="Proteomes" id="UP001589814"/>
    </source>
</evidence>
<name>A0ABV6G562_9GAMM</name>
<dbReference type="SUPFAM" id="SSF52833">
    <property type="entry name" value="Thioredoxin-like"/>
    <property type="match status" value="1"/>
</dbReference>
<evidence type="ECO:0000313" key="3">
    <source>
        <dbReference type="EMBL" id="MFC0268804.1"/>
    </source>
</evidence>
<proteinExistence type="inferred from homology"/>
<accession>A0ABV6G562</accession>
<dbReference type="Gene3D" id="3.40.30.10">
    <property type="entry name" value="Glutaredoxin"/>
    <property type="match status" value="1"/>
</dbReference>
<keyword evidence="4" id="KW-1185">Reference proteome</keyword>
<sequence>MLKLYGLANCDSCRRARRTLEGRGLAVEMIDLRRLAERGELDDALLTRLAAERDWQELLNRRSSAWRQLDQASRDGIDRDRALTLMREQPTLIRRPLLDSGNAILIGAEVAHYGD</sequence>
<comment type="similarity">
    <text evidence="1 2">Belongs to the ArsC family.</text>
</comment>
<dbReference type="InterPro" id="IPR006660">
    <property type="entry name" value="Arsenate_reductase-like"/>
</dbReference>
<reference evidence="3 4" key="1">
    <citation type="submission" date="2024-09" db="EMBL/GenBank/DDBJ databases">
        <authorList>
            <person name="Sun Q."/>
            <person name="Mori K."/>
        </authorList>
    </citation>
    <scope>NUCLEOTIDE SEQUENCE [LARGE SCALE GENOMIC DNA]</scope>
    <source>
        <strain evidence="3 4">CCM 7415</strain>
    </source>
</reference>
<dbReference type="InterPro" id="IPR036249">
    <property type="entry name" value="Thioredoxin-like_sf"/>
</dbReference>
<dbReference type="PANTHER" id="PTHR30041:SF8">
    <property type="entry name" value="PROTEIN YFFB"/>
    <property type="match status" value="1"/>
</dbReference>
<evidence type="ECO:0000256" key="1">
    <source>
        <dbReference type="ARBA" id="ARBA00007198"/>
    </source>
</evidence>
<organism evidence="3 4">
    <name type="scientific">Kushneria aurantia</name>
    <dbReference type="NCBI Taxonomy" id="504092"/>
    <lineage>
        <taxon>Bacteria</taxon>
        <taxon>Pseudomonadati</taxon>
        <taxon>Pseudomonadota</taxon>
        <taxon>Gammaproteobacteria</taxon>
        <taxon>Oceanospirillales</taxon>
        <taxon>Halomonadaceae</taxon>
        <taxon>Kushneria</taxon>
    </lineage>
</organism>
<dbReference type="Proteomes" id="UP001589814">
    <property type="component" value="Unassembled WGS sequence"/>
</dbReference>
<gene>
    <name evidence="3" type="ORF">ACFFHW_12565</name>
</gene>
<dbReference type="PANTHER" id="PTHR30041">
    <property type="entry name" value="ARSENATE REDUCTASE"/>
    <property type="match status" value="1"/>
</dbReference>
<comment type="caution">
    <text evidence="3">The sequence shown here is derived from an EMBL/GenBank/DDBJ whole genome shotgun (WGS) entry which is preliminary data.</text>
</comment>
<dbReference type="RefSeq" id="WP_019950653.1">
    <property type="nucleotide sequence ID" value="NZ_JBHLVX010000050.1"/>
</dbReference>
<dbReference type="PROSITE" id="PS51353">
    <property type="entry name" value="ARSC"/>
    <property type="match status" value="1"/>
</dbReference>
<protein>
    <submittedName>
        <fullName evidence="3">ArsC/Spx/MgsR family protein</fullName>
    </submittedName>
</protein>
<dbReference type="EMBL" id="JBHLVX010000050">
    <property type="protein sequence ID" value="MFC0268804.1"/>
    <property type="molecule type" value="Genomic_DNA"/>
</dbReference>
<evidence type="ECO:0000256" key="2">
    <source>
        <dbReference type="PROSITE-ProRule" id="PRU01282"/>
    </source>
</evidence>
<dbReference type="Pfam" id="PF03960">
    <property type="entry name" value="ArsC"/>
    <property type="match status" value="1"/>
</dbReference>